<dbReference type="PANTHER" id="PTHR46401">
    <property type="entry name" value="GLYCOSYLTRANSFERASE WBBK-RELATED"/>
    <property type="match status" value="1"/>
</dbReference>
<evidence type="ECO:0008006" key="4">
    <source>
        <dbReference type="Google" id="ProtNLM"/>
    </source>
</evidence>
<dbReference type="CDD" id="cd03801">
    <property type="entry name" value="GT4_PimA-like"/>
    <property type="match status" value="1"/>
</dbReference>
<dbReference type="STRING" id="1798680.A3J66_01815"/>
<dbReference type="Proteomes" id="UP000176282">
    <property type="component" value="Unassembled WGS sequence"/>
</dbReference>
<dbReference type="Pfam" id="PF13692">
    <property type="entry name" value="Glyco_trans_1_4"/>
    <property type="match status" value="1"/>
</dbReference>
<dbReference type="SUPFAM" id="SSF53756">
    <property type="entry name" value="UDP-Glycosyltransferase/glycogen phosphorylase"/>
    <property type="match status" value="1"/>
</dbReference>
<evidence type="ECO:0000313" key="2">
    <source>
        <dbReference type="EMBL" id="OGH65935.1"/>
    </source>
</evidence>
<accession>A0A1F6M2Y1</accession>
<dbReference type="AlphaFoldDB" id="A0A1F6M2Y1"/>
<organism evidence="2 3">
    <name type="scientific">Candidatus Magasanikbacteria bacterium RIFCSPHIGHO2_02_FULL_47_14</name>
    <dbReference type="NCBI Taxonomy" id="1798680"/>
    <lineage>
        <taxon>Bacteria</taxon>
        <taxon>Candidatus Magasanikiibacteriota</taxon>
    </lineage>
</organism>
<dbReference type="GO" id="GO:0009103">
    <property type="term" value="P:lipopolysaccharide biosynthetic process"/>
    <property type="evidence" value="ECO:0007669"/>
    <property type="project" value="TreeGrafter"/>
</dbReference>
<name>A0A1F6M2Y1_9BACT</name>
<dbReference type="EMBL" id="MFQB01000041">
    <property type="protein sequence ID" value="OGH65935.1"/>
    <property type="molecule type" value="Genomic_DNA"/>
</dbReference>
<keyword evidence="1" id="KW-0808">Transferase</keyword>
<dbReference type="Gene3D" id="3.40.50.2000">
    <property type="entry name" value="Glycogen Phosphorylase B"/>
    <property type="match status" value="2"/>
</dbReference>
<dbReference type="GO" id="GO:0016757">
    <property type="term" value="F:glycosyltransferase activity"/>
    <property type="evidence" value="ECO:0007669"/>
    <property type="project" value="TreeGrafter"/>
</dbReference>
<dbReference type="PANTHER" id="PTHR46401:SF2">
    <property type="entry name" value="GLYCOSYLTRANSFERASE WBBK-RELATED"/>
    <property type="match status" value="1"/>
</dbReference>
<reference evidence="2 3" key="1">
    <citation type="journal article" date="2016" name="Nat. Commun.">
        <title>Thousands of microbial genomes shed light on interconnected biogeochemical processes in an aquifer system.</title>
        <authorList>
            <person name="Anantharaman K."/>
            <person name="Brown C.T."/>
            <person name="Hug L.A."/>
            <person name="Sharon I."/>
            <person name="Castelle C.J."/>
            <person name="Probst A.J."/>
            <person name="Thomas B.C."/>
            <person name="Singh A."/>
            <person name="Wilkins M.J."/>
            <person name="Karaoz U."/>
            <person name="Brodie E.L."/>
            <person name="Williams K.H."/>
            <person name="Hubbard S.S."/>
            <person name="Banfield J.F."/>
        </authorList>
    </citation>
    <scope>NUCLEOTIDE SEQUENCE [LARGE SCALE GENOMIC DNA]</scope>
</reference>
<proteinExistence type="predicted"/>
<evidence type="ECO:0000256" key="1">
    <source>
        <dbReference type="ARBA" id="ARBA00022679"/>
    </source>
</evidence>
<sequence length="370" mass="41650">MKRVLLVVHSDIGRGNTIGFRFGLIAHALEKRGISCDIIARANYDHTLSVTTPWYRNVVVRFFNALRIYLFPRCDLVPYAVKVFDRFVVHQLRRMSGYTTVHFGEFLPRSIAYAKSQGARVYLDVPMGDGTYVESLPGDIRVGKARSETPAHMTRAIAAADVLLLPSLFVKKTLDYAGFSEKKFIVVPFGSPSVELKEKKNSTDKVTFLFVGSVNQRKGVEYLLEAWEKADLKDANLIFCGRVYAEIKPVIRKFQRYSNISFVGFVDPKPYYMQADVFVFPTLLEGSAKAVYEALAYGLPVITTEHAGSVVEDGISGCIVPVADPDILAKKILLLYNDVNKRKDMSVAARKRAMEFPWERYADSVLDVYV</sequence>
<protein>
    <recommendedName>
        <fullName evidence="4">Glycosyl transferase family 1 domain-containing protein</fullName>
    </recommendedName>
</protein>
<comment type="caution">
    <text evidence="2">The sequence shown here is derived from an EMBL/GenBank/DDBJ whole genome shotgun (WGS) entry which is preliminary data.</text>
</comment>
<gene>
    <name evidence="2" type="ORF">A3J66_01815</name>
</gene>
<evidence type="ECO:0000313" key="3">
    <source>
        <dbReference type="Proteomes" id="UP000176282"/>
    </source>
</evidence>